<evidence type="ECO:0000256" key="1">
    <source>
        <dbReference type="ARBA" id="ARBA00009156"/>
    </source>
</evidence>
<dbReference type="Pfam" id="PF02782">
    <property type="entry name" value="FGGY_C"/>
    <property type="match status" value="1"/>
</dbReference>
<keyword evidence="2" id="KW-0808">Transferase</keyword>
<dbReference type="Proteomes" id="UP000076128">
    <property type="component" value="Chromosome"/>
</dbReference>
<evidence type="ECO:0000313" key="6">
    <source>
        <dbReference type="Proteomes" id="UP000076128"/>
    </source>
</evidence>
<proteinExistence type="inferred from homology"/>
<sequence length="211" mass="21637">MGRRPVIAAGGGDNACGACGSGVIADGEGTVSLGTSGVLFVANDRPRPAGTHAIEALCHAVPGRWHQMSVVLSATSCLTWLGARLKRSPAELVALLGDDPRPATDLIFVPFLDGCWSPRSDGTVRGGFMGLAHQHDDAAMAQAVMQGVAFAIRECAEAFGEGGGDMRRLLALGGGSRSALWMSILATNLGVEIDVPRTSALGAAFGRPGWG</sequence>
<gene>
    <name evidence="5" type="ORF">AKL17_4784</name>
</gene>
<accession>A0A159ZAX1</accession>
<dbReference type="STRING" id="1335048.AKL17_4784"/>
<feature type="domain" description="Carbohydrate kinase FGGY C-terminal" evidence="4">
    <location>
        <begin position="30"/>
        <end position="204"/>
    </location>
</feature>
<keyword evidence="6" id="KW-1185">Reference proteome</keyword>
<dbReference type="SUPFAM" id="SSF53067">
    <property type="entry name" value="Actin-like ATPase domain"/>
    <property type="match status" value="1"/>
</dbReference>
<dbReference type="GO" id="GO:0005975">
    <property type="term" value="P:carbohydrate metabolic process"/>
    <property type="evidence" value="ECO:0007669"/>
    <property type="project" value="InterPro"/>
</dbReference>
<comment type="similarity">
    <text evidence="1">Belongs to the FGGY kinase family.</text>
</comment>
<dbReference type="PATRIC" id="fig|1335048.3.peg.4965"/>
<evidence type="ECO:0000259" key="4">
    <source>
        <dbReference type="Pfam" id="PF02782"/>
    </source>
</evidence>
<evidence type="ECO:0000256" key="2">
    <source>
        <dbReference type="ARBA" id="ARBA00022679"/>
    </source>
</evidence>
<dbReference type="AlphaFoldDB" id="A0A159ZAX1"/>
<keyword evidence="3 5" id="KW-0418">Kinase</keyword>
<evidence type="ECO:0000256" key="3">
    <source>
        <dbReference type="ARBA" id="ARBA00022777"/>
    </source>
</evidence>
<reference evidence="5 6" key="1">
    <citation type="submission" date="2015-09" db="EMBL/GenBank/DDBJ databases">
        <title>Complete genome sequence of Defluviimonas alba cai42t isolated from an oilfield in Xinjiang.</title>
        <authorList>
            <person name="Geng S."/>
            <person name="Pan X."/>
            <person name="Wu X."/>
        </authorList>
    </citation>
    <scope>NUCLEOTIDE SEQUENCE [LARGE SCALE GENOMIC DNA]</scope>
    <source>
        <strain evidence="6">cai42</strain>
    </source>
</reference>
<name>A0A159ZAX1_9RHOB</name>
<protein>
    <submittedName>
        <fullName evidence="5">Xylulokinase</fullName>
    </submittedName>
</protein>
<evidence type="ECO:0000313" key="5">
    <source>
        <dbReference type="EMBL" id="AMY71994.1"/>
    </source>
</evidence>
<dbReference type="GO" id="GO:0016301">
    <property type="term" value="F:kinase activity"/>
    <property type="evidence" value="ECO:0007669"/>
    <property type="project" value="UniProtKB-KW"/>
</dbReference>
<dbReference type="InterPro" id="IPR018485">
    <property type="entry name" value="FGGY_C"/>
</dbReference>
<dbReference type="InterPro" id="IPR050406">
    <property type="entry name" value="FGGY_Carb_Kinase"/>
</dbReference>
<dbReference type="RefSeq" id="WP_207209513.1">
    <property type="nucleotide sequence ID" value="NZ_CP012661.1"/>
</dbReference>
<dbReference type="PANTHER" id="PTHR43095">
    <property type="entry name" value="SUGAR KINASE"/>
    <property type="match status" value="1"/>
</dbReference>
<dbReference type="PANTHER" id="PTHR43095:SF6">
    <property type="entry name" value="XYLULOSE KINASE"/>
    <property type="match status" value="1"/>
</dbReference>
<organism evidence="5 6">
    <name type="scientific">Frigidibacter mobilis</name>
    <dbReference type="NCBI Taxonomy" id="1335048"/>
    <lineage>
        <taxon>Bacteria</taxon>
        <taxon>Pseudomonadati</taxon>
        <taxon>Pseudomonadota</taxon>
        <taxon>Alphaproteobacteria</taxon>
        <taxon>Rhodobacterales</taxon>
        <taxon>Paracoccaceae</taxon>
        <taxon>Frigidibacter</taxon>
    </lineage>
</organism>
<dbReference type="KEGG" id="daa:AKL17_4784"/>
<dbReference type="InterPro" id="IPR043129">
    <property type="entry name" value="ATPase_NBD"/>
</dbReference>
<dbReference type="Gene3D" id="3.30.420.40">
    <property type="match status" value="1"/>
</dbReference>
<dbReference type="EMBL" id="CP012661">
    <property type="protein sequence ID" value="AMY71994.1"/>
    <property type="molecule type" value="Genomic_DNA"/>
</dbReference>